<organism evidence="1 2">
    <name type="scientific">Roseiconus lacunae</name>
    <dbReference type="NCBI Taxonomy" id="2605694"/>
    <lineage>
        <taxon>Bacteria</taxon>
        <taxon>Pseudomonadati</taxon>
        <taxon>Planctomycetota</taxon>
        <taxon>Planctomycetia</taxon>
        <taxon>Pirellulales</taxon>
        <taxon>Pirellulaceae</taxon>
        <taxon>Roseiconus</taxon>
    </lineage>
</organism>
<name>A0ABT7PH54_9BACT</name>
<protein>
    <submittedName>
        <fullName evidence="1">Uncharacterized protein</fullName>
    </submittedName>
</protein>
<dbReference type="EMBL" id="JASZZN010000006">
    <property type="protein sequence ID" value="MDM4015839.1"/>
    <property type="molecule type" value="Genomic_DNA"/>
</dbReference>
<sequence length="290" mass="32254">MSPKKKEDVEPTSGSAEREPLTCFVVTPIGSHDSSTFRAMKGLVDTVIKPVLTEKGYNVIVANDISTSGSITKQVIEYLLSAQMVVANLTNLNPNVMYELAVRHAKREPVVQMAERGTKLPFDIAEERTIFYDNDFYGVQEVSDALRRAVSAAELTKTPDNPIYRGAQSLLIQQSPNVPDAQKDILQQLDKIMSMVSGKGGLGKDQALDTSIWYILLQSENEAKITMALRHLEKVFPTEFIQHYDDKIQIGLVFRSSVSQREINRLMDDVALKHKVSISVSSMPFPIGLP</sequence>
<comment type="caution">
    <text evidence="1">The sequence shown here is derived from an EMBL/GenBank/DDBJ whole genome shotgun (WGS) entry which is preliminary data.</text>
</comment>
<dbReference type="RefSeq" id="WP_289163366.1">
    <property type="nucleotide sequence ID" value="NZ_JASZZN010000006.1"/>
</dbReference>
<proteinExistence type="predicted"/>
<accession>A0ABT7PH54</accession>
<dbReference type="Gene3D" id="3.40.50.450">
    <property type="match status" value="1"/>
</dbReference>
<keyword evidence="2" id="KW-1185">Reference proteome</keyword>
<gene>
    <name evidence="1" type="ORF">QTN89_10390</name>
</gene>
<reference evidence="1 2" key="1">
    <citation type="submission" date="2023-06" db="EMBL/GenBank/DDBJ databases">
        <title>Roseiconus lacunae JC819 isolated from Gulf of Mannar region, Tamil Nadu.</title>
        <authorList>
            <person name="Pk S."/>
            <person name="Ch S."/>
            <person name="Ch V.R."/>
        </authorList>
    </citation>
    <scope>NUCLEOTIDE SEQUENCE [LARGE SCALE GENOMIC DNA]</scope>
    <source>
        <strain evidence="1 2">JC819</strain>
    </source>
</reference>
<evidence type="ECO:0000313" key="1">
    <source>
        <dbReference type="EMBL" id="MDM4015839.1"/>
    </source>
</evidence>
<dbReference type="Proteomes" id="UP001239462">
    <property type="component" value="Unassembled WGS sequence"/>
</dbReference>
<evidence type="ECO:0000313" key="2">
    <source>
        <dbReference type="Proteomes" id="UP001239462"/>
    </source>
</evidence>